<dbReference type="InterPro" id="IPR003879">
    <property type="entry name" value="Butyrophylin_SPRY"/>
</dbReference>
<dbReference type="InterPro" id="IPR001841">
    <property type="entry name" value="Znf_RING"/>
</dbReference>
<dbReference type="InterPro" id="IPR043136">
    <property type="entry name" value="B30.2/SPRY_sf"/>
</dbReference>
<dbReference type="CDD" id="cd19769">
    <property type="entry name" value="Bbox2_TRIM16-like"/>
    <property type="match status" value="1"/>
</dbReference>
<dbReference type="SMART" id="SM00336">
    <property type="entry name" value="BBOX"/>
    <property type="match status" value="1"/>
</dbReference>
<keyword evidence="5" id="KW-0391">Immunity</keyword>
<evidence type="ECO:0000256" key="8">
    <source>
        <dbReference type="SAM" id="Coils"/>
    </source>
</evidence>
<feature type="domain" description="B box-type" evidence="10">
    <location>
        <begin position="137"/>
        <end position="178"/>
    </location>
</feature>
<evidence type="ECO:0000313" key="13">
    <source>
        <dbReference type="Proteomes" id="UP001295444"/>
    </source>
</evidence>
<evidence type="ECO:0000259" key="9">
    <source>
        <dbReference type="PROSITE" id="PS50089"/>
    </source>
</evidence>
<keyword evidence="4" id="KW-0862">Zinc</keyword>
<dbReference type="InterPro" id="IPR000315">
    <property type="entry name" value="Znf_B-box"/>
</dbReference>
<dbReference type="SUPFAM" id="SSF49899">
    <property type="entry name" value="Concanavalin A-like lectins/glucanases"/>
    <property type="match status" value="1"/>
</dbReference>
<dbReference type="PROSITE" id="PS50188">
    <property type="entry name" value="B302_SPRY"/>
    <property type="match status" value="1"/>
</dbReference>
<dbReference type="AlphaFoldDB" id="A0AAD1T8A0"/>
<evidence type="ECO:0000256" key="2">
    <source>
        <dbReference type="ARBA" id="ARBA00022723"/>
    </source>
</evidence>
<dbReference type="EMBL" id="OW240922">
    <property type="protein sequence ID" value="CAH2321068.1"/>
    <property type="molecule type" value="Genomic_DNA"/>
</dbReference>
<dbReference type="Gene3D" id="3.30.40.10">
    <property type="entry name" value="Zinc/RING finger domain, C3HC4 (zinc finger)"/>
    <property type="match status" value="1"/>
</dbReference>
<dbReference type="Pfam" id="PF00622">
    <property type="entry name" value="SPRY"/>
    <property type="match status" value="1"/>
</dbReference>
<keyword evidence="13" id="KW-1185">Reference proteome</keyword>
<dbReference type="PROSITE" id="PS50089">
    <property type="entry name" value="ZF_RING_2"/>
    <property type="match status" value="1"/>
</dbReference>
<proteinExistence type="predicted"/>
<dbReference type="CDD" id="cd12891">
    <property type="entry name" value="SPRY_PRY_C-I_2"/>
    <property type="match status" value="1"/>
</dbReference>
<accession>A0AAD1T8A0</accession>
<dbReference type="SMART" id="SM00589">
    <property type="entry name" value="PRY"/>
    <property type="match status" value="1"/>
</dbReference>
<dbReference type="PANTHER" id="PTHR25465">
    <property type="entry name" value="B-BOX DOMAIN CONTAINING"/>
    <property type="match status" value="1"/>
</dbReference>
<evidence type="ECO:0000259" key="10">
    <source>
        <dbReference type="PROSITE" id="PS50119"/>
    </source>
</evidence>
<keyword evidence="3 7" id="KW-0863">Zinc-finger</keyword>
<feature type="domain" description="RING-type" evidence="9">
    <location>
        <begin position="14"/>
        <end position="57"/>
    </location>
</feature>
<keyword evidence="2" id="KW-0479">Metal-binding</keyword>
<reference evidence="12" key="1">
    <citation type="submission" date="2022-03" db="EMBL/GenBank/DDBJ databases">
        <authorList>
            <person name="Alioto T."/>
            <person name="Alioto T."/>
            <person name="Gomez Garrido J."/>
        </authorList>
    </citation>
    <scope>NUCLEOTIDE SEQUENCE</scope>
</reference>
<gene>
    <name evidence="12" type="ORF">PECUL_23A003145</name>
</gene>
<dbReference type="Proteomes" id="UP001295444">
    <property type="component" value="Chromosome 11"/>
</dbReference>
<evidence type="ECO:0000256" key="6">
    <source>
        <dbReference type="ARBA" id="ARBA00023054"/>
    </source>
</evidence>
<feature type="domain" description="B30.2/SPRY" evidence="11">
    <location>
        <begin position="340"/>
        <end position="528"/>
    </location>
</feature>
<dbReference type="PRINTS" id="PR01407">
    <property type="entry name" value="BUTYPHLNCDUF"/>
</dbReference>
<evidence type="ECO:0000259" key="11">
    <source>
        <dbReference type="PROSITE" id="PS50188"/>
    </source>
</evidence>
<dbReference type="PROSITE" id="PS00518">
    <property type="entry name" value="ZF_RING_1"/>
    <property type="match status" value="1"/>
</dbReference>
<dbReference type="InterPro" id="IPR051051">
    <property type="entry name" value="E3_ubiq-ligase_TRIM/RNF"/>
</dbReference>
<dbReference type="InterPro" id="IPR001870">
    <property type="entry name" value="B30.2/SPRY"/>
</dbReference>
<dbReference type="SMART" id="SM00449">
    <property type="entry name" value="SPRY"/>
    <property type="match status" value="1"/>
</dbReference>
<keyword evidence="6 8" id="KW-0175">Coiled coil</keyword>
<organism evidence="12 13">
    <name type="scientific">Pelobates cultripes</name>
    <name type="common">Western spadefoot toad</name>
    <dbReference type="NCBI Taxonomy" id="61616"/>
    <lineage>
        <taxon>Eukaryota</taxon>
        <taxon>Metazoa</taxon>
        <taxon>Chordata</taxon>
        <taxon>Craniata</taxon>
        <taxon>Vertebrata</taxon>
        <taxon>Euteleostomi</taxon>
        <taxon>Amphibia</taxon>
        <taxon>Batrachia</taxon>
        <taxon>Anura</taxon>
        <taxon>Pelobatoidea</taxon>
        <taxon>Pelobatidae</taxon>
        <taxon>Pelobates</taxon>
    </lineage>
</organism>
<protein>
    <submittedName>
        <fullName evidence="12">E3 ubiquitin ISG15 ligase TRIM25-like</fullName>
    </submittedName>
</protein>
<evidence type="ECO:0000256" key="1">
    <source>
        <dbReference type="ARBA" id="ARBA00022588"/>
    </source>
</evidence>
<dbReference type="InterPro" id="IPR017907">
    <property type="entry name" value="Znf_RING_CS"/>
</dbReference>
<dbReference type="SMART" id="SM00184">
    <property type="entry name" value="RING"/>
    <property type="match status" value="1"/>
</dbReference>
<dbReference type="InterPro" id="IPR006574">
    <property type="entry name" value="PRY"/>
</dbReference>
<evidence type="ECO:0000256" key="4">
    <source>
        <dbReference type="ARBA" id="ARBA00022833"/>
    </source>
</evidence>
<sequence length="528" mass="60052">MAMASAEQKDEKSCSICQNIYTDSLNLTCKHFVCLVCIGNVLDTQDGFGGYECPVCRAEFQNHPVPSKKRKICNIVESLLGTQPEQNETVILCNYCMKSQVPAAKTCLLCEASLCEDHLEVHSKSVEHILTEPTTSFENRKCSVHKEILKYYCLEDAVCVCVSCRLDGDHKGHQVESLNEASKKKKENLRRILQTLTSKRTELEKRVQGLQTGKKVVEKKSVGVLRQAIFLISYIKTHVKEMEKQVVSELAKQKKQISLPYSVLIHQLDIRSNNLSKKITHLEELCNMMDPLTVLQELQSDCADYCDAQEGNSKGIDRNDKEVHVTEDMDMGVISVMVHTRLNELVTGVKQNIQMDVSEVLLDVNTAGNHITVSGDLKTVSWSEVNQSHQESPKRFQNNQILSITRYSSGQHYCQVETSETNGWKIGMAYPSIDRKGDQSKIGYNKKSWSLGIWNNRYSVIHNGKVERLCHGPSCQRLGIYLHYKAGCLSFYELCNPIKHLYTFTTTFTEPLHVAFWLWKNTWLRSKN</sequence>
<dbReference type="GO" id="GO:0045087">
    <property type="term" value="P:innate immune response"/>
    <property type="evidence" value="ECO:0007669"/>
    <property type="project" value="UniProtKB-KW"/>
</dbReference>
<dbReference type="PANTHER" id="PTHR25465:SF41">
    <property type="entry name" value="E3 UBIQUITIN-PROTEIN LIGASE RNF135"/>
    <property type="match status" value="1"/>
</dbReference>
<dbReference type="Pfam" id="PF13765">
    <property type="entry name" value="PRY"/>
    <property type="match status" value="1"/>
</dbReference>
<dbReference type="Pfam" id="PF00643">
    <property type="entry name" value="zf-B_box"/>
    <property type="match status" value="1"/>
</dbReference>
<dbReference type="GO" id="GO:0005737">
    <property type="term" value="C:cytoplasm"/>
    <property type="evidence" value="ECO:0007669"/>
    <property type="project" value="UniProtKB-ARBA"/>
</dbReference>
<evidence type="ECO:0000256" key="3">
    <source>
        <dbReference type="ARBA" id="ARBA00022771"/>
    </source>
</evidence>
<dbReference type="PROSITE" id="PS50119">
    <property type="entry name" value="ZF_BBOX"/>
    <property type="match status" value="1"/>
</dbReference>
<dbReference type="InterPro" id="IPR013320">
    <property type="entry name" value="ConA-like_dom_sf"/>
</dbReference>
<evidence type="ECO:0000313" key="12">
    <source>
        <dbReference type="EMBL" id="CAH2321068.1"/>
    </source>
</evidence>
<keyword evidence="1" id="KW-0399">Innate immunity</keyword>
<name>A0AAD1T8A0_PELCU</name>
<dbReference type="SUPFAM" id="SSF57850">
    <property type="entry name" value="RING/U-box"/>
    <property type="match status" value="1"/>
</dbReference>
<dbReference type="Pfam" id="PF13920">
    <property type="entry name" value="zf-C3HC4_3"/>
    <property type="match status" value="1"/>
</dbReference>
<dbReference type="Gene3D" id="2.60.120.920">
    <property type="match status" value="1"/>
</dbReference>
<evidence type="ECO:0000256" key="7">
    <source>
        <dbReference type="PROSITE-ProRule" id="PRU00024"/>
    </source>
</evidence>
<evidence type="ECO:0000256" key="5">
    <source>
        <dbReference type="ARBA" id="ARBA00022859"/>
    </source>
</evidence>
<dbReference type="InterPro" id="IPR013083">
    <property type="entry name" value="Znf_RING/FYVE/PHD"/>
</dbReference>
<feature type="coiled-coil region" evidence="8">
    <location>
        <begin position="175"/>
        <end position="213"/>
    </location>
</feature>
<dbReference type="SUPFAM" id="SSF57845">
    <property type="entry name" value="B-box zinc-binding domain"/>
    <property type="match status" value="1"/>
</dbReference>
<dbReference type="Gene3D" id="3.30.160.60">
    <property type="entry name" value="Classic Zinc Finger"/>
    <property type="match status" value="1"/>
</dbReference>
<dbReference type="GO" id="GO:0008270">
    <property type="term" value="F:zinc ion binding"/>
    <property type="evidence" value="ECO:0007669"/>
    <property type="project" value="UniProtKB-KW"/>
</dbReference>
<dbReference type="InterPro" id="IPR003877">
    <property type="entry name" value="SPRY_dom"/>
</dbReference>